<keyword evidence="8" id="KW-1185">Reference proteome</keyword>
<dbReference type="GO" id="GO:0071949">
    <property type="term" value="F:FAD binding"/>
    <property type="evidence" value="ECO:0007669"/>
    <property type="project" value="InterPro"/>
</dbReference>
<dbReference type="PANTHER" id="PTHR42973">
    <property type="entry name" value="BINDING OXIDOREDUCTASE, PUTATIVE (AFU_ORTHOLOGUE AFUA_1G17690)-RELATED"/>
    <property type="match status" value="1"/>
</dbReference>
<evidence type="ECO:0000256" key="5">
    <source>
        <dbReference type="SAM" id="SignalP"/>
    </source>
</evidence>
<keyword evidence="5" id="KW-0732">Signal</keyword>
<feature type="signal peptide" evidence="5">
    <location>
        <begin position="1"/>
        <end position="18"/>
    </location>
</feature>
<keyword evidence="3" id="KW-0274">FAD</keyword>
<feature type="domain" description="FAD-binding PCMH-type" evidence="6">
    <location>
        <begin position="73"/>
        <end position="244"/>
    </location>
</feature>
<evidence type="ECO:0000256" key="3">
    <source>
        <dbReference type="ARBA" id="ARBA00022827"/>
    </source>
</evidence>
<dbReference type="InterPro" id="IPR036318">
    <property type="entry name" value="FAD-bd_PCMH-like_sf"/>
</dbReference>
<dbReference type="InterPro" id="IPR016169">
    <property type="entry name" value="FAD-bd_PCMH_sub2"/>
</dbReference>
<dbReference type="GO" id="GO:0016491">
    <property type="term" value="F:oxidoreductase activity"/>
    <property type="evidence" value="ECO:0007669"/>
    <property type="project" value="UniProtKB-KW"/>
</dbReference>
<evidence type="ECO:0000313" key="7">
    <source>
        <dbReference type="EMBL" id="SPJ81740.1"/>
    </source>
</evidence>
<dbReference type="Gene3D" id="3.30.465.10">
    <property type="match status" value="1"/>
</dbReference>
<dbReference type="PROSITE" id="PS51387">
    <property type="entry name" value="FAD_PCMH"/>
    <property type="match status" value="1"/>
</dbReference>
<gene>
    <name evidence="7" type="ORF">FTOL_09145</name>
</gene>
<proteinExistence type="inferred from homology"/>
<keyword evidence="4" id="KW-0560">Oxidoreductase</keyword>
<evidence type="ECO:0000259" key="6">
    <source>
        <dbReference type="PROSITE" id="PS51387"/>
    </source>
</evidence>
<evidence type="ECO:0000256" key="4">
    <source>
        <dbReference type="ARBA" id="ARBA00023002"/>
    </source>
</evidence>
<dbReference type="EMBL" id="ONZP01000332">
    <property type="protein sequence ID" value="SPJ81740.1"/>
    <property type="molecule type" value="Genomic_DNA"/>
</dbReference>
<dbReference type="Pfam" id="PF01565">
    <property type="entry name" value="FAD_binding_4"/>
    <property type="match status" value="1"/>
</dbReference>
<organism evidence="7 8">
    <name type="scientific">Fusarium torulosum</name>
    <dbReference type="NCBI Taxonomy" id="33205"/>
    <lineage>
        <taxon>Eukaryota</taxon>
        <taxon>Fungi</taxon>
        <taxon>Dikarya</taxon>
        <taxon>Ascomycota</taxon>
        <taxon>Pezizomycotina</taxon>
        <taxon>Sordariomycetes</taxon>
        <taxon>Hypocreomycetidae</taxon>
        <taxon>Hypocreales</taxon>
        <taxon>Nectriaceae</taxon>
        <taxon>Fusarium</taxon>
    </lineage>
</organism>
<feature type="chain" id="PRO_5042092898" evidence="5">
    <location>
        <begin position="19"/>
        <end position="490"/>
    </location>
</feature>
<accession>A0AAE8SKK8</accession>
<dbReference type="Proteomes" id="UP001187734">
    <property type="component" value="Unassembled WGS sequence"/>
</dbReference>
<dbReference type="InterPro" id="IPR050416">
    <property type="entry name" value="FAD-linked_Oxidoreductase"/>
</dbReference>
<keyword evidence="2" id="KW-0285">Flavoprotein</keyword>
<dbReference type="InterPro" id="IPR006094">
    <property type="entry name" value="Oxid_FAD_bind_N"/>
</dbReference>
<reference evidence="7" key="1">
    <citation type="submission" date="2018-03" db="EMBL/GenBank/DDBJ databases">
        <authorList>
            <person name="Guldener U."/>
        </authorList>
    </citation>
    <scope>NUCLEOTIDE SEQUENCE</scope>
</reference>
<dbReference type="SUPFAM" id="SSF56176">
    <property type="entry name" value="FAD-binding/transporter-associated domain-like"/>
    <property type="match status" value="1"/>
</dbReference>
<dbReference type="InterPro" id="IPR016166">
    <property type="entry name" value="FAD-bd_PCMH"/>
</dbReference>
<evidence type="ECO:0000313" key="8">
    <source>
        <dbReference type="Proteomes" id="UP001187734"/>
    </source>
</evidence>
<comment type="similarity">
    <text evidence="1">Belongs to the oxygen-dependent FAD-linked oxidoreductase family.</text>
</comment>
<name>A0AAE8SKK8_9HYPO</name>
<evidence type="ECO:0000256" key="2">
    <source>
        <dbReference type="ARBA" id="ARBA00022630"/>
    </source>
</evidence>
<dbReference type="PANTHER" id="PTHR42973:SF13">
    <property type="entry name" value="FAD-BINDING PCMH-TYPE DOMAIN-CONTAINING PROTEIN"/>
    <property type="match status" value="1"/>
</dbReference>
<protein>
    <submittedName>
        <fullName evidence="7">Related to 6-hydroxy-d-nicotine oxidase</fullName>
    </submittedName>
</protein>
<dbReference type="AlphaFoldDB" id="A0AAE8SKK8"/>
<sequence length="490" mass="53504">MLRVVSLVSGLLTKAVLATTLGDSWYANGTRAFSSTTVSSGCQQACTELAVEFSVALHYPSADNITWWDARQQAVQPACRVEPSSSADVARIMAILVANECRFAVKCGGHSRSPDDSNSVGGVTIDLQRLNKVTLSANNTRATIGGGATTYQIYSALERFNLSFVGGRVDTVGMGGFTLGGGTSPLSSKYGWALDNIFEYEVILANSSIVTASEHQNPDLYWALRGGGNNFGVVTSFLSRVFPQGPVYGGSWVFSDDYTDKMLEESQRLFTSVDDPDMGYWYAYSYNQLQDRFTTSATGRYVEPVSNPPVFDGLSRIPFESSSSVIDSLGNFSVRGPITGTVRHLFTTITYYPSLALSRKGIELFKDEIQSVKNVSGLSAFLIVYPMQTSVLRAMKERGVTLISLGWSNAADDTAMNAFSDRVIGGMKTAALDLGAYHPYIYLNYAKSDQDVFSGYGEHNRRRLIEIQKSVDPNGIFTSQGLWRGYFKLV</sequence>
<comment type="caution">
    <text evidence="7">The sequence shown here is derived from an EMBL/GenBank/DDBJ whole genome shotgun (WGS) entry which is preliminary data.</text>
</comment>
<evidence type="ECO:0000256" key="1">
    <source>
        <dbReference type="ARBA" id="ARBA00005466"/>
    </source>
</evidence>